<name>A0A1B7MFV1_9AGAM</name>
<protein>
    <submittedName>
        <fullName evidence="1">Uncharacterized protein</fullName>
    </submittedName>
</protein>
<accession>A0A1B7MFV1</accession>
<sequence length="54" mass="5875">MQVAIWAEPPITAPTYVKMSRGELRERASNLAASSSEGLGTTIRASSHRMNVIM</sequence>
<dbReference type="Proteomes" id="UP000092154">
    <property type="component" value="Unassembled WGS sequence"/>
</dbReference>
<proteinExistence type="predicted"/>
<evidence type="ECO:0000313" key="1">
    <source>
        <dbReference type="EMBL" id="OAX31479.1"/>
    </source>
</evidence>
<dbReference type="AlphaFoldDB" id="A0A1B7MFV1"/>
<reference evidence="1 2" key="1">
    <citation type="submission" date="2016-06" db="EMBL/GenBank/DDBJ databases">
        <title>Comparative genomics of the ectomycorrhizal sister species Rhizopogon vinicolor and Rhizopogon vesiculosus (Basidiomycota: Boletales) reveals a divergence of the mating type B locus.</title>
        <authorList>
            <consortium name="DOE Joint Genome Institute"/>
            <person name="Mujic A.B."/>
            <person name="Kuo A."/>
            <person name="Tritt A."/>
            <person name="Lipzen A."/>
            <person name="Chen C."/>
            <person name="Johnson J."/>
            <person name="Sharma A."/>
            <person name="Barry K."/>
            <person name="Grigoriev I.V."/>
            <person name="Spatafora J.W."/>
        </authorList>
    </citation>
    <scope>NUCLEOTIDE SEQUENCE [LARGE SCALE GENOMIC DNA]</scope>
    <source>
        <strain evidence="1 2">AM-OR11-026</strain>
    </source>
</reference>
<dbReference type="InParanoid" id="A0A1B7MFV1"/>
<evidence type="ECO:0000313" key="2">
    <source>
        <dbReference type="Proteomes" id="UP000092154"/>
    </source>
</evidence>
<keyword evidence="2" id="KW-1185">Reference proteome</keyword>
<organism evidence="1 2">
    <name type="scientific">Rhizopogon vinicolor AM-OR11-026</name>
    <dbReference type="NCBI Taxonomy" id="1314800"/>
    <lineage>
        <taxon>Eukaryota</taxon>
        <taxon>Fungi</taxon>
        <taxon>Dikarya</taxon>
        <taxon>Basidiomycota</taxon>
        <taxon>Agaricomycotina</taxon>
        <taxon>Agaricomycetes</taxon>
        <taxon>Agaricomycetidae</taxon>
        <taxon>Boletales</taxon>
        <taxon>Suillineae</taxon>
        <taxon>Rhizopogonaceae</taxon>
        <taxon>Rhizopogon</taxon>
    </lineage>
</organism>
<gene>
    <name evidence="1" type="ORF">K503DRAFT_777534</name>
</gene>
<dbReference type="EMBL" id="KV449383">
    <property type="protein sequence ID" value="OAX31479.1"/>
    <property type="molecule type" value="Genomic_DNA"/>
</dbReference>